<name>G8YR33_PICSO</name>
<gene>
    <name evidence="2" type="primary">Piso0_000632</name>
    <name evidence="2" type="ORF">GNLVRS01_PISO0C00640g</name>
</gene>
<evidence type="ECO:0000313" key="2">
    <source>
        <dbReference type="EMBL" id="CCE78020.1"/>
    </source>
</evidence>
<keyword evidence="1" id="KW-0732">Signal</keyword>
<keyword evidence="3" id="KW-1185">Reference proteome</keyword>
<dbReference type="AlphaFoldDB" id="G8YR33"/>
<evidence type="ECO:0000256" key="1">
    <source>
        <dbReference type="SAM" id="SignalP"/>
    </source>
</evidence>
<dbReference type="EMBL" id="FO082057">
    <property type="protein sequence ID" value="CCE78020.1"/>
    <property type="molecule type" value="Genomic_DNA"/>
</dbReference>
<dbReference type="InParanoid" id="G8YR33"/>
<dbReference type="OMA" id="DITHHHA"/>
<dbReference type="Proteomes" id="UP000005222">
    <property type="component" value="Chromosome C"/>
</dbReference>
<protein>
    <submittedName>
        <fullName evidence="2">Piso0_000632 protein</fullName>
    </submittedName>
</protein>
<dbReference type="OrthoDB" id="4022410at2759"/>
<accession>G8YR33</accession>
<dbReference type="HOGENOM" id="CLU_1062123_0_0_1"/>
<proteinExistence type="predicted"/>
<feature type="signal peptide" evidence="1">
    <location>
        <begin position="1"/>
        <end position="20"/>
    </location>
</feature>
<sequence>MMKSYKTLLFFYVLFARVLCLPTYNFTKGEEVSSKNVISEKSEIEVREVRNLGEIAQKFKKTVESNKEVVFFLKDSQTFLARRNASTEHEIPQPIDDMNWKNELSRPKLKDLIQRKSRNEWVEFSYENIELQIYPGYIPVSACQSQELGQKGSVEFGYSYGESITNNPSIGVSYEVGILTLSLQVGITLNGGITVSGTTTCNINPGTIGQVFIKPFYIDSIPKGRRAVWSKRSQNFLVDKDFKRYDKMHTLTKDSDHEVFCVTSDVVDLYCEDNKIGYSDWSNPIYLGSNSTNSAVKNLLSYN</sequence>
<evidence type="ECO:0000313" key="3">
    <source>
        <dbReference type="Proteomes" id="UP000005222"/>
    </source>
</evidence>
<organism evidence="2 3">
    <name type="scientific">Pichia sorbitophila (strain ATCC MYA-4447 / BCRC 22081 / CBS 7064 / NBRC 10061 / NRRL Y-12695)</name>
    <name type="common">Hybrid yeast</name>
    <dbReference type="NCBI Taxonomy" id="559304"/>
    <lineage>
        <taxon>Eukaryota</taxon>
        <taxon>Fungi</taxon>
        <taxon>Dikarya</taxon>
        <taxon>Ascomycota</taxon>
        <taxon>Saccharomycotina</taxon>
        <taxon>Pichiomycetes</taxon>
        <taxon>Debaryomycetaceae</taxon>
        <taxon>Millerozyma</taxon>
    </lineage>
</organism>
<feature type="chain" id="PRO_5003518968" evidence="1">
    <location>
        <begin position="21"/>
        <end position="303"/>
    </location>
</feature>
<reference evidence="2 3" key="1">
    <citation type="journal article" date="2012" name="G3 (Bethesda)">
        <title>Pichia sorbitophila, an interspecies yeast hybrid reveals early steps of genome resolution following polyploidization.</title>
        <authorList>
            <person name="Leh Louis V."/>
            <person name="Despons L."/>
            <person name="Friedrich A."/>
            <person name="Martin T."/>
            <person name="Durrens P."/>
            <person name="Casaregola S."/>
            <person name="Neuveglise C."/>
            <person name="Fairhead C."/>
            <person name="Marck C."/>
            <person name="Cruz J.A."/>
            <person name="Straub M.L."/>
            <person name="Kugler V."/>
            <person name="Sacerdot C."/>
            <person name="Uzunov Z."/>
            <person name="Thierry A."/>
            <person name="Weiss S."/>
            <person name="Bleykasten C."/>
            <person name="De Montigny J."/>
            <person name="Jacques N."/>
            <person name="Jung P."/>
            <person name="Lemaire M."/>
            <person name="Mallet S."/>
            <person name="Morel G."/>
            <person name="Richard G.F."/>
            <person name="Sarkar A."/>
            <person name="Savel G."/>
            <person name="Schacherer J."/>
            <person name="Seret M.L."/>
            <person name="Talla E."/>
            <person name="Samson G."/>
            <person name="Jubin C."/>
            <person name="Poulain J."/>
            <person name="Vacherie B."/>
            <person name="Barbe V."/>
            <person name="Pelletier E."/>
            <person name="Sherman D.J."/>
            <person name="Westhof E."/>
            <person name="Weissenbach J."/>
            <person name="Baret P.V."/>
            <person name="Wincker P."/>
            <person name="Gaillardin C."/>
            <person name="Dujon B."/>
            <person name="Souciet J.L."/>
        </authorList>
    </citation>
    <scope>NUCLEOTIDE SEQUENCE [LARGE SCALE GENOMIC DNA]</scope>
    <source>
        <strain evidence="3">ATCC MYA-4447 / BCRC 22081 / CBS 7064 / NBRC 10061 / NRRL Y-12695</strain>
    </source>
</reference>